<dbReference type="EMBL" id="JYBP01000003">
    <property type="protein sequence ID" value="KJE26422.1"/>
    <property type="molecule type" value="Genomic_DNA"/>
</dbReference>
<sequence length="323" mass="36981">MHYAIPTVVVSECLGFSACRYNGDIIHNPFISRLAAFARLVPVCPEVAIGLGVPRETVRLVKHGEEKRLVQPSTNRDWTKEMKAFATSFFDQIEEIDGFILKSRSPTCGIKDVKVYGNADSSMVIEKGAGLFADHVFQRFPQAVIEEEGRLTNAAIREHFLTKLFSLALFREVKAERSMKALVQFHSEHKYLFMVYSQTWLKKLGRLVANRERLPVKQVLKLYEQGLHALFARAPQRRSHINVCQHVMGYFKKEMSAKEKQYVLELLAQYRAQQLPLSSVTSVLKSWAIREENDYLLQQRYFAPYPPALLDVRDSGKGRETAV</sequence>
<dbReference type="AlphaFoldDB" id="A0A0D8BSR1"/>
<organism evidence="2 3">
    <name type="scientific">Geobacillus kaustophilus</name>
    <dbReference type="NCBI Taxonomy" id="1462"/>
    <lineage>
        <taxon>Bacteria</taxon>
        <taxon>Bacillati</taxon>
        <taxon>Bacillota</taxon>
        <taxon>Bacilli</taxon>
        <taxon>Bacillales</taxon>
        <taxon>Anoxybacillaceae</taxon>
        <taxon>Geobacillus</taxon>
        <taxon>Geobacillus thermoleovorans group</taxon>
    </lineage>
</organism>
<accession>A0A0D8BSR1</accession>
<gene>
    <name evidence="2" type="ORF">LG52_1082</name>
</gene>
<evidence type="ECO:0000259" key="1">
    <source>
        <dbReference type="Pfam" id="PF08349"/>
    </source>
</evidence>
<evidence type="ECO:0000313" key="3">
    <source>
        <dbReference type="Proteomes" id="UP000032522"/>
    </source>
</evidence>
<dbReference type="Proteomes" id="UP000032522">
    <property type="component" value="Unassembled WGS sequence"/>
</dbReference>
<comment type="caution">
    <text evidence="2">The sequence shown here is derived from an EMBL/GenBank/DDBJ whole genome shotgun (WGS) entry which is preliminary data.</text>
</comment>
<feature type="domain" description="DUF1722" evidence="1">
    <location>
        <begin position="190"/>
        <end position="306"/>
    </location>
</feature>
<dbReference type="InterPro" id="IPR017087">
    <property type="entry name" value="UCP037004"/>
</dbReference>
<dbReference type="InterPro" id="IPR007553">
    <property type="entry name" value="2-thiour_desulf"/>
</dbReference>
<dbReference type="PANTHER" id="PTHR30087:SF0">
    <property type="entry name" value="INNER MEMBRANE PROTEIN"/>
    <property type="match status" value="1"/>
</dbReference>
<dbReference type="Pfam" id="PF08349">
    <property type="entry name" value="DUF1722"/>
    <property type="match status" value="1"/>
</dbReference>
<dbReference type="Pfam" id="PF04463">
    <property type="entry name" value="2-thiour_desulf"/>
    <property type="match status" value="1"/>
</dbReference>
<evidence type="ECO:0000313" key="2">
    <source>
        <dbReference type="EMBL" id="KJE26422.1"/>
    </source>
</evidence>
<reference evidence="2 3" key="1">
    <citation type="submission" date="2015-01" db="EMBL/GenBank/DDBJ databases">
        <authorList>
            <person name="Filippidou S."/>
            <person name="Jeanneret N."/>
            <person name="Russel-Delif L."/>
            <person name="Junier T."/>
            <person name="Wunderlin T."/>
            <person name="Molina V."/>
            <person name="Johnson S.L."/>
            <person name="Davenport K.W."/>
            <person name="Chain P.S."/>
            <person name="Dorador C."/>
            <person name="Junier P."/>
        </authorList>
    </citation>
    <scope>NUCLEOTIDE SEQUENCE [LARGE SCALE GENOMIC DNA]</scope>
    <source>
        <strain evidence="2 3">Et7/4</strain>
    </source>
</reference>
<dbReference type="PATRIC" id="fig|1462.6.peg.1258"/>
<dbReference type="PANTHER" id="PTHR30087">
    <property type="entry name" value="INNER MEMBRANE PROTEIN"/>
    <property type="match status" value="1"/>
</dbReference>
<dbReference type="PIRSF" id="PIRSF037004">
    <property type="entry name" value="UCP037004"/>
    <property type="match status" value="1"/>
</dbReference>
<name>A0A0D8BSR1_GEOKU</name>
<dbReference type="RefSeq" id="WP_044731223.1">
    <property type="nucleotide sequence ID" value="NZ_JYBP01000003.1"/>
</dbReference>
<dbReference type="OrthoDB" id="9797779at2"/>
<protein>
    <recommendedName>
        <fullName evidence="1">DUF1722 domain-containing protein</fullName>
    </recommendedName>
</protein>
<proteinExistence type="predicted"/>
<dbReference type="InterPro" id="IPR013560">
    <property type="entry name" value="DUF1722"/>
</dbReference>